<protein>
    <recommendedName>
        <fullName evidence="1">Cupin type-2 domain-containing protein</fullName>
    </recommendedName>
</protein>
<feature type="domain" description="Cupin type-2" evidence="1">
    <location>
        <begin position="3"/>
        <end position="71"/>
    </location>
</feature>
<dbReference type="Gene3D" id="2.60.120.10">
    <property type="entry name" value="Jelly Rolls"/>
    <property type="match status" value="1"/>
</dbReference>
<gene>
    <name evidence="2" type="ORF">SDC9_139933</name>
</gene>
<evidence type="ECO:0000259" key="1">
    <source>
        <dbReference type="Pfam" id="PF07883"/>
    </source>
</evidence>
<name>A0A645DTV7_9ZZZZ</name>
<dbReference type="CDD" id="cd02209">
    <property type="entry name" value="cupin_XRE_C"/>
    <property type="match status" value="1"/>
</dbReference>
<evidence type="ECO:0000313" key="2">
    <source>
        <dbReference type="EMBL" id="MPM92797.1"/>
    </source>
</evidence>
<dbReference type="EMBL" id="VSSQ01039686">
    <property type="protein sequence ID" value="MPM92797.1"/>
    <property type="molecule type" value="Genomic_DNA"/>
</dbReference>
<dbReference type="AlphaFoldDB" id="A0A645DTV7"/>
<dbReference type="Pfam" id="PF07883">
    <property type="entry name" value="Cupin_2"/>
    <property type="match status" value="1"/>
</dbReference>
<sequence>MVLVTLLGGASFDRECVSHAGEECGYVLSGILTVLLDGQEVDLFPGDSIHFPSTRPHVYINTHPEDCVSLWSMTPKFF</sequence>
<dbReference type="InterPro" id="IPR014710">
    <property type="entry name" value="RmlC-like_jellyroll"/>
</dbReference>
<organism evidence="2">
    <name type="scientific">bioreactor metagenome</name>
    <dbReference type="NCBI Taxonomy" id="1076179"/>
    <lineage>
        <taxon>unclassified sequences</taxon>
        <taxon>metagenomes</taxon>
        <taxon>ecological metagenomes</taxon>
    </lineage>
</organism>
<reference evidence="2" key="1">
    <citation type="submission" date="2019-08" db="EMBL/GenBank/DDBJ databases">
        <authorList>
            <person name="Kucharzyk K."/>
            <person name="Murdoch R.W."/>
            <person name="Higgins S."/>
            <person name="Loffler F."/>
        </authorList>
    </citation>
    <scope>NUCLEOTIDE SEQUENCE</scope>
</reference>
<comment type="caution">
    <text evidence="2">The sequence shown here is derived from an EMBL/GenBank/DDBJ whole genome shotgun (WGS) entry which is preliminary data.</text>
</comment>
<dbReference type="InterPro" id="IPR013096">
    <property type="entry name" value="Cupin_2"/>
</dbReference>
<dbReference type="InterPro" id="IPR011051">
    <property type="entry name" value="RmlC_Cupin_sf"/>
</dbReference>
<dbReference type="SUPFAM" id="SSF51182">
    <property type="entry name" value="RmlC-like cupins"/>
    <property type="match status" value="1"/>
</dbReference>
<proteinExistence type="predicted"/>
<accession>A0A645DTV7</accession>